<feature type="compositionally biased region" description="Polar residues" evidence="1">
    <location>
        <begin position="277"/>
        <end position="290"/>
    </location>
</feature>
<evidence type="ECO:0000313" key="3">
    <source>
        <dbReference type="Proteomes" id="UP000193689"/>
    </source>
</evidence>
<organism evidence="2 3">
    <name type="scientific">Pseudomassariella vexata</name>
    <dbReference type="NCBI Taxonomy" id="1141098"/>
    <lineage>
        <taxon>Eukaryota</taxon>
        <taxon>Fungi</taxon>
        <taxon>Dikarya</taxon>
        <taxon>Ascomycota</taxon>
        <taxon>Pezizomycotina</taxon>
        <taxon>Sordariomycetes</taxon>
        <taxon>Xylariomycetidae</taxon>
        <taxon>Amphisphaeriales</taxon>
        <taxon>Pseudomassariaceae</taxon>
        <taxon>Pseudomassariella</taxon>
    </lineage>
</organism>
<feature type="compositionally biased region" description="Basic residues" evidence="1">
    <location>
        <begin position="344"/>
        <end position="354"/>
    </location>
</feature>
<dbReference type="GeneID" id="63774308"/>
<comment type="caution">
    <text evidence="2">The sequence shown here is derived from an EMBL/GenBank/DDBJ whole genome shotgun (WGS) entry which is preliminary data.</text>
</comment>
<dbReference type="RefSeq" id="XP_040719246.1">
    <property type="nucleotide sequence ID" value="XM_040858096.1"/>
</dbReference>
<protein>
    <submittedName>
        <fullName evidence="2">Uncharacterized protein</fullName>
    </submittedName>
</protein>
<feature type="region of interest" description="Disordered" evidence="1">
    <location>
        <begin position="277"/>
        <end position="302"/>
    </location>
</feature>
<dbReference type="Proteomes" id="UP000193689">
    <property type="component" value="Unassembled WGS sequence"/>
</dbReference>
<gene>
    <name evidence="2" type="ORF">BCR38DRAFT_406836</name>
</gene>
<accession>A0A1Y2EBL4</accession>
<name>A0A1Y2EBL4_9PEZI</name>
<evidence type="ECO:0000313" key="2">
    <source>
        <dbReference type="EMBL" id="ORY68959.1"/>
    </source>
</evidence>
<keyword evidence="3" id="KW-1185">Reference proteome</keyword>
<feature type="region of interest" description="Disordered" evidence="1">
    <location>
        <begin position="344"/>
        <end position="377"/>
    </location>
</feature>
<sequence length="377" mass="43288">MVESEEEKRITEEQEPHTTTQHKRGTTYKFPSTPASANLMLGSKKYKDRPFKTILQEIAGNQFGRHPNKQAIEARYKELEAMMQWKNASIEPMTTRRTLTGQIVNDHQASEDTKVEWLIRKPNDWTPNDDDNAEHIARQWTTAIHDDDASQVVMKCLAKEAFNEMCTGEAKADQQARSFLDRHISNRLQSWSAGFCKSTQFDEAVKDVTRIQQQDEESTKEIWDKLKPLMEQWQDERKDKVIKDIAEGVCKEVEKNLRDGLYRDLKTDIIAMQGKPATSNITSRPSVTLPSTTSERSRRVTTGQLWTTPRKETALANMDPRGTETIKVDVSKPSHNLKLQKNITKHGHRHKNKRTALALRKTDKTSGHVPNNGKFPR</sequence>
<evidence type="ECO:0000256" key="1">
    <source>
        <dbReference type="SAM" id="MobiDB-lite"/>
    </source>
</evidence>
<feature type="compositionally biased region" description="Basic and acidic residues" evidence="1">
    <location>
        <begin position="1"/>
        <end position="16"/>
    </location>
</feature>
<dbReference type="AlphaFoldDB" id="A0A1Y2EBL4"/>
<reference evidence="2 3" key="1">
    <citation type="submission" date="2016-07" db="EMBL/GenBank/DDBJ databases">
        <title>Pervasive Adenine N6-methylation of Active Genes in Fungi.</title>
        <authorList>
            <consortium name="DOE Joint Genome Institute"/>
            <person name="Mondo S.J."/>
            <person name="Dannebaum R.O."/>
            <person name="Kuo R.C."/>
            <person name="Labutti K."/>
            <person name="Haridas S."/>
            <person name="Kuo A."/>
            <person name="Salamov A."/>
            <person name="Ahrendt S.R."/>
            <person name="Lipzen A."/>
            <person name="Sullivan W."/>
            <person name="Andreopoulos W.B."/>
            <person name="Clum A."/>
            <person name="Lindquist E."/>
            <person name="Daum C."/>
            <person name="Ramamoorthy G.K."/>
            <person name="Gryganskyi A."/>
            <person name="Culley D."/>
            <person name="Magnuson J.K."/>
            <person name="James T.Y."/>
            <person name="O'Malley M.A."/>
            <person name="Stajich J.E."/>
            <person name="Spatafora J.W."/>
            <person name="Visel A."/>
            <person name="Grigoriev I.V."/>
        </authorList>
    </citation>
    <scope>NUCLEOTIDE SEQUENCE [LARGE SCALE GENOMIC DNA]</scope>
    <source>
        <strain evidence="2 3">CBS 129021</strain>
    </source>
</reference>
<proteinExistence type="predicted"/>
<feature type="region of interest" description="Disordered" evidence="1">
    <location>
        <begin position="1"/>
        <end position="36"/>
    </location>
</feature>
<dbReference type="EMBL" id="MCFJ01000003">
    <property type="protein sequence ID" value="ORY68959.1"/>
    <property type="molecule type" value="Genomic_DNA"/>
</dbReference>
<dbReference type="InParanoid" id="A0A1Y2EBL4"/>